<keyword evidence="2" id="KW-1185">Reference proteome</keyword>
<organism evidence="1 2">
    <name type="scientific">Corallococcus exiguus</name>
    <dbReference type="NCBI Taxonomy" id="83462"/>
    <lineage>
        <taxon>Bacteria</taxon>
        <taxon>Pseudomonadati</taxon>
        <taxon>Myxococcota</taxon>
        <taxon>Myxococcia</taxon>
        <taxon>Myxococcales</taxon>
        <taxon>Cystobacterineae</taxon>
        <taxon>Myxococcaceae</taxon>
        <taxon>Corallococcus</taxon>
    </lineage>
</organism>
<comment type="caution">
    <text evidence="1">The sequence shown here is derived from an EMBL/GenBank/DDBJ whole genome shotgun (WGS) entry which is preliminary data.</text>
</comment>
<dbReference type="RefSeq" id="WP_139915048.1">
    <property type="nucleotide sequence ID" value="NZ_CBCSLE010000003.1"/>
</dbReference>
<dbReference type="AlphaFoldDB" id="A0A7X4YEC8"/>
<evidence type="ECO:0000313" key="1">
    <source>
        <dbReference type="EMBL" id="NBC43911.1"/>
    </source>
</evidence>
<gene>
    <name evidence="1" type="ORF">GTZ93_29300</name>
</gene>
<name>A0A7X4YEC8_9BACT</name>
<accession>A0A7X4YEC8</accession>
<evidence type="ECO:0008006" key="3">
    <source>
        <dbReference type="Google" id="ProtNLM"/>
    </source>
</evidence>
<dbReference type="EMBL" id="JAAAPK010000009">
    <property type="protein sequence ID" value="NBC43911.1"/>
    <property type="molecule type" value="Genomic_DNA"/>
</dbReference>
<evidence type="ECO:0000313" key="2">
    <source>
        <dbReference type="Proteomes" id="UP000537825"/>
    </source>
</evidence>
<protein>
    <recommendedName>
        <fullName evidence="3">MerC domain-containing protein</fullName>
    </recommendedName>
</protein>
<dbReference type="Proteomes" id="UP000537825">
    <property type="component" value="Unassembled WGS sequence"/>
</dbReference>
<sequence>MCPGHLSAYAQVLSFVGIGASLSESTHQLVLGVAIALSLAVNAWRAWRLRSLTPLAISGTGGGLLVLSHALDENALLLWSGAAVLLGGILWERQVWPRLPLRRASTTLAS</sequence>
<proteinExistence type="predicted"/>
<reference evidence="1 2" key="1">
    <citation type="submission" date="2020-01" db="EMBL/GenBank/DDBJ databases">
        <title>The draft genome sequence of Corallococcus exiguus DSM 14696.</title>
        <authorList>
            <person name="Zhang X."/>
            <person name="Zhu H."/>
        </authorList>
    </citation>
    <scope>NUCLEOTIDE SEQUENCE [LARGE SCALE GENOMIC DNA]</scope>
    <source>
        <strain evidence="1 2">DSM 14696</strain>
    </source>
</reference>